<dbReference type="Proteomes" id="UP000886998">
    <property type="component" value="Unassembled WGS sequence"/>
</dbReference>
<evidence type="ECO:0000313" key="2">
    <source>
        <dbReference type="EMBL" id="GFY77889.1"/>
    </source>
</evidence>
<dbReference type="OrthoDB" id="10544560at2759"/>
<evidence type="ECO:0000313" key="3">
    <source>
        <dbReference type="Proteomes" id="UP000886998"/>
    </source>
</evidence>
<accession>A0A8X6YU96</accession>
<sequence length="94" mass="10559">MSSLVLSIWLRRFTETLTHVKMTIKSEEKVTEKKSRKVLFPVLCLWSDLTSCNGKPHHCSALSHAATTRRASTVHTPKQIPTKNGFNGMTPAPR</sequence>
<proteinExistence type="predicted"/>
<feature type="region of interest" description="Disordered" evidence="1">
    <location>
        <begin position="67"/>
        <end position="94"/>
    </location>
</feature>
<evidence type="ECO:0000256" key="1">
    <source>
        <dbReference type="SAM" id="MobiDB-lite"/>
    </source>
</evidence>
<organism evidence="2 3">
    <name type="scientific">Trichonephila inaurata madagascariensis</name>
    <dbReference type="NCBI Taxonomy" id="2747483"/>
    <lineage>
        <taxon>Eukaryota</taxon>
        <taxon>Metazoa</taxon>
        <taxon>Ecdysozoa</taxon>
        <taxon>Arthropoda</taxon>
        <taxon>Chelicerata</taxon>
        <taxon>Arachnida</taxon>
        <taxon>Araneae</taxon>
        <taxon>Araneomorphae</taxon>
        <taxon>Entelegynae</taxon>
        <taxon>Araneoidea</taxon>
        <taxon>Nephilidae</taxon>
        <taxon>Trichonephila</taxon>
        <taxon>Trichonephila inaurata</taxon>
    </lineage>
</organism>
<protein>
    <submittedName>
        <fullName evidence="2">Uncharacterized protein</fullName>
    </submittedName>
</protein>
<dbReference type="EMBL" id="BMAV01022692">
    <property type="protein sequence ID" value="GFY77889.1"/>
    <property type="molecule type" value="Genomic_DNA"/>
</dbReference>
<name>A0A8X6YU96_9ARAC</name>
<dbReference type="AlphaFoldDB" id="A0A8X6YU96"/>
<feature type="compositionally biased region" description="Polar residues" evidence="1">
    <location>
        <begin position="67"/>
        <end position="87"/>
    </location>
</feature>
<reference evidence="2" key="1">
    <citation type="submission" date="2020-08" db="EMBL/GenBank/DDBJ databases">
        <title>Multicomponent nature underlies the extraordinary mechanical properties of spider dragline silk.</title>
        <authorList>
            <person name="Kono N."/>
            <person name="Nakamura H."/>
            <person name="Mori M."/>
            <person name="Yoshida Y."/>
            <person name="Ohtoshi R."/>
            <person name="Malay A.D."/>
            <person name="Moran D.A.P."/>
            <person name="Tomita M."/>
            <person name="Numata K."/>
            <person name="Arakawa K."/>
        </authorList>
    </citation>
    <scope>NUCLEOTIDE SEQUENCE</scope>
</reference>
<keyword evidence="3" id="KW-1185">Reference proteome</keyword>
<comment type="caution">
    <text evidence="2">The sequence shown here is derived from an EMBL/GenBank/DDBJ whole genome shotgun (WGS) entry which is preliminary data.</text>
</comment>
<gene>
    <name evidence="2" type="ORF">TNIN_119011</name>
</gene>